<reference evidence="2 3" key="1">
    <citation type="journal article" date="2019" name="ISME J.">
        <title>Genome analyses of uncultured TG2/ZB3 bacteria in 'Margulisbacteria' specifically attached to ectosymbiotic spirochetes of protists in the termite gut.</title>
        <authorList>
            <person name="Utami Y.D."/>
            <person name="Kuwahara H."/>
            <person name="Igai K."/>
            <person name="Murakami T."/>
            <person name="Sugaya K."/>
            <person name="Morikawa T."/>
            <person name="Nagura Y."/>
            <person name="Yuki M."/>
            <person name="Deevong P."/>
            <person name="Inoue T."/>
            <person name="Kihara K."/>
            <person name="Lo N."/>
            <person name="Yamada A."/>
            <person name="Ohkuma M."/>
            <person name="Hongoh Y."/>
        </authorList>
    </citation>
    <scope>NUCLEOTIDE SEQUENCE [LARGE SCALE GENOMIC DNA]</scope>
    <source>
        <strain evidence="2">NkOx7-02</strain>
    </source>
</reference>
<comment type="caution">
    <text evidence="2">The sequence shown here is derived from an EMBL/GenBank/DDBJ whole genome shotgun (WGS) entry which is preliminary data.</text>
</comment>
<dbReference type="AlphaFoldDB" id="A0A388TJJ8"/>
<feature type="compositionally biased region" description="Low complexity" evidence="1">
    <location>
        <begin position="66"/>
        <end position="111"/>
    </location>
</feature>
<accession>A0A388TJJ8</accession>
<feature type="region of interest" description="Disordered" evidence="1">
    <location>
        <begin position="1"/>
        <end position="28"/>
    </location>
</feature>
<feature type="compositionally biased region" description="Basic and acidic residues" evidence="1">
    <location>
        <begin position="55"/>
        <end position="64"/>
    </location>
</feature>
<sequence length="459" mass="48959">GGGQSPNTLTAAGRPDEAQKQQDRANALAQEAKDFEAEIERNIEAAKQEASAIEDAARKNKESTAEIEAAGAARVASAPDIKIATTDAAQATSAPATETAATEAARATSTPDTETVAERPAPTDIDPQILETIAQQNELAQTLKNMAEIVAQDAAAPEPKLTPEQRENILATMESVRDSLAQSIQAITSVLRPAEARTATDTTVEAQPSTANPSPPPAEAAPPQPSRATATAEATAAAQAQAVQATLQTAQALTVIRAVLSGNIQSHIKATAVMAFSDDYAVQIQFAKSLAVMSEFMETCAAIKAKIIQEIQRDFARDVASIHELALRGEYTLAEIEMLKLLRGYSDIPAEINKYSSRINDLNETNPVAVHIMTAIKGLPPEMQKYLESLSVDSIGELRQAMKGKIDDFKDALRAKDLPLYELKGLLNRYTSSEILAAINELIKEKIEEQGDPAQARAA</sequence>
<protein>
    <submittedName>
        <fullName evidence="2">Uncharacterized protein</fullName>
    </submittedName>
</protein>
<name>A0A388TJJ8_9BACT</name>
<feature type="region of interest" description="Disordered" evidence="1">
    <location>
        <begin position="53"/>
        <end position="125"/>
    </location>
</feature>
<keyword evidence="3" id="KW-1185">Reference proteome</keyword>
<feature type="compositionally biased region" description="Polar residues" evidence="1">
    <location>
        <begin position="1"/>
        <end position="10"/>
    </location>
</feature>
<evidence type="ECO:0000313" key="3">
    <source>
        <dbReference type="Proteomes" id="UP000275925"/>
    </source>
</evidence>
<evidence type="ECO:0000313" key="2">
    <source>
        <dbReference type="EMBL" id="GBR77233.1"/>
    </source>
</evidence>
<organism evidence="2 3">
    <name type="scientific">Candidatus Termititenax persephonae</name>
    <dbReference type="NCBI Taxonomy" id="2218525"/>
    <lineage>
        <taxon>Bacteria</taxon>
        <taxon>Bacillati</taxon>
        <taxon>Candidatus Margulisiibacteriota</taxon>
        <taxon>Candidatus Termititenacia</taxon>
        <taxon>Candidatus Termititenacales</taxon>
        <taxon>Candidatus Termititenacaceae</taxon>
        <taxon>Candidatus Termititenax</taxon>
    </lineage>
</organism>
<evidence type="ECO:0000256" key="1">
    <source>
        <dbReference type="SAM" id="MobiDB-lite"/>
    </source>
</evidence>
<feature type="non-terminal residue" evidence="2">
    <location>
        <position position="1"/>
    </location>
</feature>
<feature type="compositionally biased region" description="Basic and acidic residues" evidence="1">
    <location>
        <begin position="14"/>
        <end position="23"/>
    </location>
</feature>
<dbReference type="EMBL" id="BGZO01000148">
    <property type="protein sequence ID" value="GBR77233.1"/>
    <property type="molecule type" value="Genomic_DNA"/>
</dbReference>
<feature type="compositionally biased region" description="Pro residues" evidence="1">
    <location>
        <begin position="213"/>
        <end position="225"/>
    </location>
</feature>
<gene>
    <name evidence="2" type="ORF">NO2_1647</name>
</gene>
<proteinExistence type="predicted"/>
<dbReference type="Proteomes" id="UP000275925">
    <property type="component" value="Unassembled WGS sequence"/>
</dbReference>
<feature type="region of interest" description="Disordered" evidence="1">
    <location>
        <begin position="194"/>
        <end position="228"/>
    </location>
</feature>